<evidence type="ECO:0000313" key="2">
    <source>
        <dbReference type="Proteomes" id="UP000275846"/>
    </source>
</evidence>
<proteinExistence type="predicted"/>
<reference evidence="1 2" key="1">
    <citation type="submission" date="2018-11" db="EMBL/GenBank/DDBJ databases">
        <authorList>
            <consortium name="Pathogen Informatics"/>
        </authorList>
    </citation>
    <scope>NUCLEOTIDE SEQUENCE [LARGE SCALE GENOMIC DNA]</scope>
    <source>
        <strain evidence="1 2">NST_G2</strain>
    </source>
</reference>
<organism evidence="1 2">
    <name type="scientific">Schistocephalus solidus</name>
    <name type="common">Tapeworm</name>
    <dbReference type="NCBI Taxonomy" id="70667"/>
    <lineage>
        <taxon>Eukaryota</taxon>
        <taxon>Metazoa</taxon>
        <taxon>Spiralia</taxon>
        <taxon>Lophotrochozoa</taxon>
        <taxon>Platyhelminthes</taxon>
        <taxon>Cestoda</taxon>
        <taxon>Eucestoda</taxon>
        <taxon>Diphyllobothriidea</taxon>
        <taxon>Diphyllobothriidae</taxon>
        <taxon>Schistocephalus</taxon>
    </lineage>
</organism>
<name>A0A3P7CYL0_SCHSO</name>
<sequence>MSELHGYKPGGAIATGENEDPFVAGQAGRQTEAGLTLFSRRSCSMHQRFSAAGEEAVQVSENNYDTQLRYATSVLTYAE</sequence>
<dbReference type="AlphaFoldDB" id="A0A3P7CYL0"/>
<dbReference type="EMBL" id="UYSU01040447">
    <property type="protein sequence ID" value="VDM02303.1"/>
    <property type="molecule type" value="Genomic_DNA"/>
</dbReference>
<protein>
    <submittedName>
        <fullName evidence="1">Uncharacterized protein</fullName>
    </submittedName>
</protein>
<keyword evidence="2" id="KW-1185">Reference proteome</keyword>
<gene>
    <name evidence="1" type="ORF">SSLN_LOCUS15917</name>
</gene>
<accession>A0A3P7CYL0</accession>
<evidence type="ECO:0000313" key="1">
    <source>
        <dbReference type="EMBL" id="VDM02303.1"/>
    </source>
</evidence>
<dbReference type="Proteomes" id="UP000275846">
    <property type="component" value="Unassembled WGS sequence"/>
</dbReference>